<keyword evidence="4" id="KW-0055">Arginine biosynthesis</keyword>
<dbReference type="PROSITE" id="PS00600">
    <property type="entry name" value="AA_TRANSFER_CLASS_3"/>
    <property type="match status" value="1"/>
</dbReference>
<dbReference type="EC" id="2.6.1.11" evidence="4"/>
<proteinExistence type="inferred from homology"/>
<dbReference type="NCBIfam" id="NF002325">
    <property type="entry name" value="PRK01278.1"/>
    <property type="match status" value="1"/>
</dbReference>
<keyword evidence="2 4" id="KW-0808">Transferase</keyword>
<evidence type="ECO:0000256" key="2">
    <source>
        <dbReference type="ARBA" id="ARBA00022679"/>
    </source>
</evidence>
<dbReference type="Proteomes" id="UP001201217">
    <property type="component" value="Unassembled WGS sequence"/>
</dbReference>
<protein>
    <recommendedName>
        <fullName evidence="4">Acetylornithine aminotransferase</fullName>
        <shortName evidence="4">ACOAT</shortName>
        <ecNumber evidence="4">2.6.1.11</ecNumber>
    </recommendedName>
</protein>
<comment type="pathway">
    <text evidence="4">Amino-acid biosynthesis; L-arginine biosynthesis; N(2)-acetyl-L-ornithine from L-glutamate: step 4/4.</text>
</comment>
<evidence type="ECO:0000256" key="3">
    <source>
        <dbReference type="ARBA" id="ARBA00022898"/>
    </source>
</evidence>
<feature type="modified residue" description="N6-(pyridoxal phosphate)lysine" evidence="4">
    <location>
        <position position="241"/>
    </location>
</feature>
<dbReference type="Gene3D" id="3.40.640.10">
    <property type="entry name" value="Type I PLP-dependent aspartate aminotransferase-like (Major domain)"/>
    <property type="match status" value="1"/>
</dbReference>
<dbReference type="PANTHER" id="PTHR11986:SF113">
    <property type="entry name" value="SUCCINYLORNITHINE TRANSAMINASE"/>
    <property type="match status" value="1"/>
</dbReference>
<dbReference type="CDD" id="cd00610">
    <property type="entry name" value="OAT_like"/>
    <property type="match status" value="1"/>
</dbReference>
<feature type="binding site" evidence="4">
    <location>
        <position position="128"/>
    </location>
    <ligand>
        <name>pyridoxal 5'-phosphate</name>
        <dbReference type="ChEBI" id="CHEBI:597326"/>
    </ligand>
</feature>
<evidence type="ECO:0000256" key="1">
    <source>
        <dbReference type="ARBA" id="ARBA00022576"/>
    </source>
</evidence>
<dbReference type="RefSeq" id="WP_236113143.1">
    <property type="nucleotide sequence ID" value="NZ_JAKGTI010000001.1"/>
</dbReference>
<comment type="similarity">
    <text evidence="4">Belongs to the class-III pyridoxal-phosphate-dependent aminotransferase family. ArgD subfamily.</text>
</comment>
<dbReference type="SUPFAM" id="SSF53383">
    <property type="entry name" value="PLP-dependent transferases"/>
    <property type="match status" value="1"/>
</dbReference>
<dbReference type="InterPro" id="IPR004636">
    <property type="entry name" value="AcOrn/SuccOrn_fam"/>
</dbReference>
<dbReference type="Pfam" id="PF00202">
    <property type="entry name" value="Aminotran_3"/>
    <property type="match status" value="1"/>
</dbReference>
<dbReference type="NCBIfam" id="TIGR00707">
    <property type="entry name" value="argD"/>
    <property type="match status" value="1"/>
</dbReference>
<dbReference type="PIRSF" id="PIRSF000521">
    <property type="entry name" value="Transaminase_4ab_Lys_Orn"/>
    <property type="match status" value="1"/>
</dbReference>
<comment type="subunit">
    <text evidence="4">Homodimer.</text>
</comment>
<feature type="binding site" evidence="4">
    <location>
        <begin position="212"/>
        <end position="215"/>
    </location>
    <ligand>
        <name>pyridoxal 5'-phosphate</name>
        <dbReference type="ChEBI" id="CHEBI:597326"/>
    </ligand>
</feature>
<evidence type="ECO:0000313" key="5">
    <source>
        <dbReference type="EMBL" id="MCF4097586.1"/>
    </source>
</evidence>
<feature type="binding site" evidence="4">
    <location>
        <position position="269"/>
    </location>
    <ligand>
        <name>N(2)-acetyl-L-ornithine</name>
        <dbReference type="ChEBI" id="CHEBI:57805"/>
    </ligand>
</feature>
<evidence type="ECO:0000256" key="4">
    <source>
        <dbReference type="HAMAP-Rule" id="MF_01107"/>
    </source>
</evidence>
<dbReference type="HAMAP" id="MF_01107">
    <property type="entry name" value="ArgD_aminotrans_3"/>
    <property type="match status" value="1"/>
</dbReference>
<comment type="subcellular location">
    <subcellularLocation>
        <location evidence="4">Cytoplasm</location>
    </subcellularLocation>
</comment>
<accession>A0ABS9E402</accession>
<feature type="binding site" evidence="4">
    <location>
        <position position="270"/>
    </location>
    <ligand>
        <name>pyridoxal 5'-phosphate</name>
        <dbReference type="ChEBI" id="CHEBI:597326"/>
    </ligand>
</feature>
<dbReference type="InterPro" id="IPR015422">
    <property type="entry name" value="PyrdxlP-dep_Trfase_small"/>
</dbReference>
<feature type="binding site" evidence="4">
    <location>
        <position position="131"/>
    </location>
    <ligand>
        <name>N(2)-acetyl-L-ornithine</name>
        <dbReference type="ChEBI" id="CHEBI:57805"/>
    </ligand>
</feature>
<dbReference type="InterPro" id="IPR049704">
    <property type="entry name" value="Aminotrans_3_PPA_site"/>
</dbReference>
<dbReference type="InterPro" id="IPR050103">
    <property type="entry name" value="Class-III_PLP-dep_AT"/>
</dbReference>
<dbReference type="InterPro" id="IPR015424">
    <property type="entry name" value="PyrdxlP-dep_Trfase"/>
</dbReference>
<evidence type="ECO:0000313" key="6">
    <source>
        <dbReference type="Proteomes" id="UP001201217"/>
    </source>
</evidence>
<gene>
    <name evidence="4" type="primary">argD</name>
    <name evidence="5" type="ORF">L1I42_03680</name>
</gene>
<comment type="catalytic activity">
    <reaction evidence="4">
        <text>N(2)-acetyl-L-ornithine + 2-oxoglutarate = N-acetyl-L-glutamate 5-semialdehyde + L-glutamate</text>
        <dbReference type="Rhea" id="RHEA:18049"/>
        <dbReference type="ChEBI" id="CHEBI:16810"/>
        <dbReference type="ChEBI" id="CHEBI:29123"/>
        <dbReference type="ChEBI" id="CHEBI:29985"/>
        <dbReference type="ChEBI" id="CHEBI:57805"/>
        <dbReference type="EC" id="2.6.1.11"/>
    </reaction>
</comment>
<keyword evidence="6" id="KW-1185">Reference proteome</keyword>
<dbReference type="GO" id="GO:0008483">
    <property type="term" value="F:transaminase activity"/>
    <property type="evidence" value="ECO:0007669"/>
    <property type="project" value="UniProtKB-KW"/>
</dbReference>
<comment type="caution">
    <text evidence="5">The sequence shown here is derived from an EMBL/GenBank/DDBJ whole genome shotgun (WGS) entry which is preliminary data.</text>
</comment>
<keyword evidence="4" id="KW-0963">Cytoplasm</keyword>
<dbReference type="PANTHER" id="PTHR11986">
    <property type="entry name" value="AMINOTRANSFERASE CLASS III"/>
    <property type="match status" value="1"/>
</dbReference>
<organism evidence="5 6">
    <name type="scientific">Maritalea mediterranea</name>
    <dbReference type="NCBI Taxonomy" id="2909667"/>
    <lineage>
        <taxon>Bacteria</taxon>
        <taxon>Pseudomonadati</taxon>
        <taxon>Pseudomonadota</taxon>
        <taxon>Alphaproteobacteria</taxon>
        <taxon>Hyphomicrobiales</taxon>
        <taxon>Devosiaceae</taxon>
        <taxon>Maritalea</taxon>
    </lineage>
</organism>
<keyword evidence="3 4" id="KW-0663">Pyridoxal phosphate</keyword>
<feature type="binding site" evidence="4">
    <location>
        <begin position="95"/>
        <end position="96"/>
    </location>
    <ligand>
        <name>pyridoxal 5'-phosphate</name>
        <dbReference type="ChEBI" id="CHEBI:597326"/>
    </ligand>
</feature>
<keyword evidence="1 4" id="KW-0032">Aminotransferase</keyword>
<name>A0ABS9E402_9HYPH</name>
<keyword evidence="4" id="KW-0028">Amino-acid biosynthesis</keyword>
<comment type="miscellaneous">
    <text evidence="4">May also have succinyldiaminopimelate aminotransferase activity, thus carrying out the corresponding step in lysine biosynthesis.</text>
</comment>
<reference evidence="5 6" key="1">
    <citation type="submission" date="2022-01" db="EMBL/GenBank/DDBJ databases">
        <title>Maritalea mediterranea sp. nov., isolated from marine plastic residues from the Malva-rosa beach (Valencia, Spain).</title>
        <authorList>
            <person name="Vidal-Verdu A."/>
            <person name="Molina-Menor E."/>
            <person name="Pascual J."/>
            <person name="Pereto J."/>
            <person name="Porcar M."/>
        </authorList>
    </citation>
    <scope>NUCLEOTIDE SEQUENCE [LARGE SCALE GENOMIC DNA]</scope>
    <source>
        <strain evidence="5 6">P4.10X</strain>
    </source>
</reference>
<sequence>MSALYQNYKRADLSFERGEGVRLFSSDGGEYLDFAAGIAVNALGHSDAHVVNALKEQSEKLWHVSNVFSIPEAEKLAQRLVDISFADMVFFTNSGAEAIECAIKTARRYFYDKGQPERYEIITLEGAFHGRTLGTIAAGGNEGYLTGFGPKAEGFPHVAGDLEAIKAAISDKTAGILLEPIQGESGINVFSNEFLRDLRALCDAHGILLIVDEIQCGYGRTGKMFAYEWAGIAPDIMALAKGIGGGFPLGACLAKEEIGASMVPGTHGSTYGGNPMACAVGNAVLDRISEVGFLAHVDEMGQYLSWSLQQLAQKFPDEVLEVRGKGLMAGIKVKQPVSDLLAKLRDHHLLAVGAGDNVVRFLPPLIVEKQDIDEAMNRMEKALSA</sequence>
<dbReference type="InterPro" id="IPR005814">
    <property type="entry name" value="Aminotrans_3"/>
</dbReference>
<dbReference type="EMBL" id="JAKGTI010000001">
    <property type="protein sequence ID" value="MCF4097586.1"/>
    <property type="molecule type" value="Genomic_DNA"/>
</dbReference>
<dbReference type="Gene3D" id="3.90.1150.10">
    <property type="entry name" value="Aspartate Aminotransferase, domain 1"/>
    <property type="match status" value="1"/>
</dbReference>
<comment type="cofactor">
    <cofactor evidence="4">
        <name>pyridoxal 5'-phosphate</name>
        <dbReference type="ChEBI" id="CHEBI:597326"/>
    </cofactor>
    <text evidence="4">Binds 1 pyridoxal phosphate per subunit.</text>
</comment>
<dbReference type="InterPro" id="IPR015421">
    <property type="entry name" value="PyrdxlP-dep_Trfase_major"/>
</dbReference>